<evidence type="ECO:0000313" key="2">
    <source>
        <dbReference type="EMBL" id="CAI5795844.1"/>
    </source>
</evidence>
<sequence length="125" mass="14058">MAARGERGLKERWPLRRPRDRSEEFLYSSSMVAKEEEPRFGSREQEASSSGRRVARGRHLEARPERLGICSRAFPANTCSLKRNQNKALEKGGALTCGALKGGRWCGNNNNNNNNNLLFVPRPSD</sequence>
<dbReference type="AlphaFoldDB" id="A0AA35LGP3"/>
<keyword evidence="3" id="KW-1185">Reference proteome</keyword>
<reference evidence="2" key="1">
    <citation type="submission" date="2022-12" db="EMBL/GenBank/DDBJ databases">
        <authorList>
            <person name="Alioto T."/>
            <person name="Alioto T."/>
            <person name="Gomez Garrido J."/>
        </authorList>
    </citation>
    <scope>NUCLEOTIDE SEQUENCE</scope>
</reference>
<accession>A0AA35LGP3</accession>
<dbReference type="EMBL" id="OX395142">
    <property type="protein sequence ID" value="CAI5795844.1"/>
    <property type="molecule type" value="Genomic_DNA"/>
</dbReference>
<feature type="region of interest" description="Disordered" evidence="1">
    <location>
        <begin position="33"/>
        <end position="58"/>
    </location>
</feature>
<organism evidence="2 3">
    <name type="scientific">Podarcis lilfordi</name>
    <name type="common">Lilford's wall lizard</name>
    <dbReference type="NCBI Taxonomy" id="74358"/>
    <lineage>
        <taxon>Eukaryota</taxon>
        <taxon>Metazoa</taxon>
        <taxon>Chordata</taxon>
        <taxon>Craniata</taxon>
        <taxon>Vertebrata</taxon>
        <taxon>Euteleostomi</taxon>
        <taxon>Lepidosauria</taxon>
        <taxon>Squamata</taxon>
        <taxon>Bifurcata</taxon>
        <taxon>Unidentata</taxon>
        <taxon>Episquamata</taxon>
        <taxon>Laterata</taxon>
        <taxon>Lacertibaenia</taxon>
        <taxon>Lacertidae</taxon>
        <taxon>Podarcis</taxon>
    </lineage>
</organism>
<feature type="compositionally biased region" description="Basic and acidic residues" evidence="1">
    <location>
        <begin position="33"/>
        <end position="46"/>
    </location>
</feature>
<gene>
    <name evidence="2" type="ORF">PODLI_1B007054</name>
</gene>
<proteinExistence type="predicted"/>
<evidence type="ECO:0000313" key="3">
    <source>
        <dbReference type="Proteomes" id="UP001178461"/>
    </source>
</evidence>
<name>A0AA35LGP3_9SAUR</name>
<protein>
    <submittedName>
        <fullName evidence="2">Uncharacterized protein</fullName>
    </submittedName>
</protein>
<dbReference type="Proteomes" id="UP001178461">
    <property type="component" value="Chromosome 17"/>
</dbReference>
<evidence type="ECO:0000256" key="1">
    <source>
        <dbReference type="SAM" id="MobiDB-lite"/>
    </source>
</evidence>